<dbReference type="Pfam" id="PF21834">
    <property type="entry name" value="DUF6894"/>
    <property type="match status" value="1"/>
</dbReference>
<keyword evidence="3" id="KW-1185">Reference proteome</keyword>
<organism evidence="2 3">
    <name type="scientific">Microvirga lotononidis</name>
    <dbReference type="NCBI Taxonomy" id="864069"/>
    <lineage>
        <taxon>Bacteria</taxon>
        <taxon>Pseudomonadati</taxon>
        <taxon>Pseudomonadota</taxon>
        <taxon>Alphaproteobacteria</taxon>
        <taxon>Hyphomicrobiales</taxon>
        <taxon>Methylobacteriaceae</taxon>
        <taxon>Microvirga</taxon>
    </lineage>
</organism>
<dbReference type="RefSeq" id="WP_009763283.1">
    <property type="nucleotide sequence ID" value="NZ_CP141048.1"/>
</dbReference>
<dbReference type="OrthoDB" id="8003857at2"/>
<name>I4YTE1_9HYPH</name>
<dbReference type="HOGENOM" id="CLU_2130603_0_0_5"/>
<sequence>MRYHFHLMGPSGEIFDDMGREAASLERAEADARQAIQEIWDEGAIPGEDWEGWTLQIADASHRVLLTISLDRTWDERGVETLWPAVRNRAATLHGMFLAFGCSFSWPSALALI</sequence>
<feature type="domain" description="DUF6894" evidence="1">
    <location>
        <begin position="2"/>
        <end position="70"/>
    </location>
</feature>
<dbReference type="Proteomes" id="UP000003947">
    <property type="component" value="Unassembled WGS sequence"/>
</dbReference>
<evidence type="ECO:0000313" key="3">
    <source>
        <dbReference type="Proteomes" id="UP000003947"/>
    </source>
</evidence>
<dbReference type="STRING" id="864069.MicloDRAFT_00037910"/>
<evidence type="ECO:0000259" key="1">
    <source>
        <dbReference type="Pfam" id="PF21834"/>
    </source>
</evidence>
<accession>I4YTE1</accession>
<evidence type="ECO:0000313" key="2">
    <source>
        <dbReference type="EMBL" id="EIM27233.1"/>
    </source>
</evidence>
<protein>
    <recommendedName>
        <fullName evidence="1">DUF6894 domain-containing protein</fullName>
    </recommendedName>
</protein>
<dbReference type="InterPro" id="IPR054189">
    <property type="entry name" value="DUF6894"/>
</dbReference>
<dbReference type="PATRIC" id="fig|864069.3.peg.4121"/>
<dbReference type="AlphaFoldDB" id="I4YTE1"/>
<proteinExistence type="predicted"/>
<reference evidence="2 3" key="1">
    <citation type="submission" date="2012-02" db="EMBL/GenBank/DDBJ databases">
        <title>Improved High-Quality Draft sequence of Microvirga sp. WSM3557.</title>
        <authorList>
            <consortium name="US DOE Joint Genome Institute"/>
            <person name="Lucas S."/>
            <person name="Han J."/>
            <person name="Lapidus A."/>
            <person name="Cheng J.-F."/>
            <person name="Goodwin L."/>
            <person name="Pitluck S."/>
            <person name="Peters L."/>
            <person name="Zhang X."/>
            <person name="Detter J.C."/>
            <person name="Han C."/>
            <person name="Tapia R."/>
            <person name="Land M."/>
            <person name="Hauser L."/>
            <person name="Kyrpides N."/>
            <person name="Ivanova N."/>
            <person name="Pagani I."/>
            <person name="Brau L."/>
            <person name="Yates R."/>
            <person name="O'Hara G."/>
            <person name="Rui T."/>
            <person name="Howieson J."/>
            <person name="Reeve W."/>
            <person name="Woyke T."/>
        </authorList>
    </citation>
    <scope>NUCLEOTIDE SEQUENCE [LARGE SCALE GENOMIC DNA]</scope>
    <source>
        <strain evidence="2 3">WSM3557</strain>
    </source>
</reference>
<gene>
    <name evidence="2" type="ORF">MicloDRAFT_00037910</name>
</gene>
<dbReference type="EMBL" id="JH660645">
    <property type="protein sequence ID" value="EIM27233.1"/>
    <property type="molecule type" value="Genomic_DNA"/>
</dbReference>